<dbReference type="InterPro" id="IPR035259">
    <property type="entry name" value="DUF5437"/>
</dbReference>
<dbReference type="Proteomes" id="UP000202376">
    <property type="component" value="Segment"/>
</dbReference>
<keyword evidence="2" id="KW-1185">Reference proteome</keyword>
<dbReference type="OrthoDB" id="29019at10239"/>
<evidence type="ECO:0000313" key="2">
    <source>
        <dbReference type="Proteomes" id="UP000202376"/>
    </source>
</evidence>
<organism evidence="1 2">
    <name type="scientific">Hyphantria cunea nuclear polyhedrosis virus</name>
    <name type="common">HcNPV</name>
    <dbReference type="NCBI Taxonomy" id="28288"/>
    <lineage>
        <taxon>Viruses</taxon>
        <taxon>Viruses incertae sedis</taxon>
        <taxon>Naldaviricetes</taxon>
        <taxon>Lefavirales</taxon>
        <taxon>Baculoviridae</taxon>
        <taxon>Alphabaculovirus</taxon>
        <taxon>Alphabaculovirus hycuneae</taxon>
    </lineage>
</organism>
<proteinExistence type="predicted"/>
<protein>
    <submittedName>
        <fullName evidence="1">ORF33 peptide</fullName>
    </submittedName>
</protein>
<reference evidence="1 2" key="3">
    <citation type="journal article" date="2006" name="J. Gen. Virol.">
        <title>Gene organization and complete sequence of the Hyphantria cunea nucleopolyhedrovirus genome.</title>
        <authorList>
            <person name="Ikeda M."/>
            <person name="Shikata M."/>
            <person name="Shirata N."/>
            <person name="Chaeychomsri S."/>
            <person name="Kobayashi M."/>
        </authorList>
    </citation>
    <scope>NUCLEOTIDE SEQUENCE [LARGE SCALE GENOMIC DNA]</scope>
</reference>
<dbReference type="KEGG" id="vg:3890623"/>
<reference evidence="1 2" key="1">
    <citation type="journal article" date="2002" name="Virus Genes">
        <title>Identification and characterization of Hyphantria cunea nucleopolyhedrovirus homologous repeated regions.</title>
        <authorList>
            <person name="FelipeAlves C.A."/>
            <person name="Ikeda M."/>
            <person name="Kobayashi M."/>
        </authorList>
    </citation>
    <scope>NUCLEOTIDE SEQUENCE [LARGE SCALE GENOMIC DNA]</scope>
</reference>
<dbReference type="Pfam" id="PF17505">
    <property type="entry name" value="DUF5437"/>
    <property type="match status" value="1"/>
</dbReference>
<name>Q2NNV6_NPVHC</name>
<dbReference type="EMBL" id="AP009046">
    <property type="protein sequence ID" value="BAE72322.1"/>
    <property type="molecule type" value="Genomic_DNA"/>
</dbReference>
<evidence type="ECO:0000313" key="1">
    <source>
        <dbReference type="EMBL" id="BAE72322.1"/>
    </source>
</evidence>
<sequence>MAIKGERQVGQAHCTMRSLLLLVVLALLSTTLARQALPDPLAPPPRRYGHLAGAPKLLRARNFNAEEQKLQQCRVHLHWRND</sequence>
<accession>Q2NNV6</accession>
<dbReference type="GeneID" id="3890623"/>
<gene>
    <name evidence="1" type="ORF">HynVgp033</name>
</gene>
<organismHost>
    <name type="scientific">Lepidoptera</name>
    <name type="common">moths &amp; butterflies</name>
    <dbReference type="NCBI Taxonomy" id="7088"/>
</organismHost>
<reference evidence="1 2" key="2">
    <citation type="journal article" date="2004" name="Virology">
        <title>Identification and functional analysis of Hyphantria cunea nucleopolyhedrovirus iap genes.</title>
        <authorList>
            <person name="Ikeda M."/>
            <person name="Yanagimoto K."/>
            <person name="Kobayashi M."/>
        </authorList>
    </citation>
    <scope>NUCLEOTIDE SEQUENCE [LARGE SCALE GENOMIC DNA]</scope>
</reference>
<dbReference type="RefSeq" id="YP_473221.1">
    <property type="nucleotide sequence ID" value="NC_007767.1"/>
</dbReference>